<reference evidence="1 2" key="1">
    <citation type="journal article" date="2017" name="Genome Biol. Evol.">
        <title>Phytophthora megakarya and P. palmivora, closely related causal agents of cacao black pod rot, underwent increases in genome sizes and gene numbers by different mechanisms.</title>
        <authorList>
            <person name="Ali S.S."/>
            <person name="Shao J."/>
            <person name="Lary D.J."/>
            <person name="Kronmiller B."/>
            <person name="Shen D."/>
            <person name="Strem M.D."/>
            <person name="Amoako-Attah I."/>
            <person name="Akrofi A.Y."/>
            <person name="Begoude B.A."/>
            <person name="Ten Hoopen G.M."/>
            <person name="Coulibaly K."/>
            <person name="Kebe B.I."/>
            <person name="Melnick R.L."/>
            <person name="Guiltinan M.J."/>
            <person name="Tyler B.M."/>
            <person name="Meinhardt L.W."/>
            <person name="Bailey B.A."/>
        </authorList>
    </citation>
    <scope>NUCLEOTIDE SEQUENCE [LARGE SCALE GENOMIC DNA]</scope>
    <source>
        <strain evidence="2">sbr112.9</strain>
    </source>
</reference>
<sequence>MFTPSQLVDVVNKINRPSYVEWGVLLKYFISPPPGYTSNYLFDIDQGICTARSTINTSDENATPFAMIDQATLNPLKKL</sequence>
<protein>
    <submittedName>
        <fullName evidence="1">Uncharacterized protein</fullName>
    </submittedName>
</protein>
<proteinExistence type="predicted"/>
<evidence type="ECO:0000313" key="1">
    <source>
        <dbReference type="EMBL" id="POM64431.1"/>
    </source>
</evidence>
<dbReference type="OrthoDB" id="96400at2759"/>
<name>A0A2P4XFV7_9STRA</name>
<keyword evidence="2" id="KW-1185">Reference proteome</keyword>
<organism evidence="1 2">
    <name type="scientific">Phytophthora palmivora</name>
    <dbReference type="NCBI Taxonomy" id="4796"/>
    <lineage>
        <taxon>Eukaryota</taxon>
        <taxon>Sar</taxon>
        <taxon>Stramenopiles</taxon>
        <taxon>Oomycota</taxon>
        <taxon>Peronosporomycetes</taxon>
        <taxon>Peronosporales</taxon>
        <taxon>Peronosporaceae</taxon>
        <taxon>Phytophthora</taxon>
    </lineage>
</organism>
<dbReference type="Proteomes" id="UP000237271">
    <property type="component" value="Unassembled WGS sequence"/>
</dbReference>
<comment type="caution">
    <text evidence="1">The sequence shown here is derived from an EMBL/GenBank/DDBJ whole genome shotgun (WGS) entry which is preliminary data.</text>
</comment>
<evidence type="ECO:0000313" key="2">
    <source>
        <dbReference type="Proteomes" id="UP000237271"/>
    </source>
</evidence>
<gene>
    <name evidence="1" type="ORF">PHPALM_20031</name>
</gene>
<accession>A0A2P4XFV7</accession>
<dbReference type="EMBL" id="NCKW01011104">
    <property type="protein sequence ID" value="POM64431.1"/>
    <property type="molecule type" value="Genomic_DNA"/>
</dbReference>
<dbReference type="AlphaFoldDB" id="A0A2P4XFV7"/>